<dbReference type="Gene3D" id="3.40.190.170">
    <property type="entry name" value="Bacterial extracellular solute-binding protein, family 7"/>
    <property type="match status" value="1"/>
</dbReference>
<dbReference type="PANTHER" id="PTHR33376:SF2">
    <property type="entry name" value="DICARBOXYLATE-BINDING PERIPLASMIC PROTEIN"/>
    <property type="match status" value="1"/>
</dbReference>
<feature type="chain" id="PRO_5039201565" evidence="2">
    <location>
        <begin position="30"/>
        <end position="338"/>
    </location>
</feature>
<keyword evidence="4" id="KW-1185">Reference proteome</keyword>
<dbReference type="PANTHER" id="PTHR33376">
    <property type="match status" value="1"/>
</dbReference>
<protein>
    <submittedName>
        <fullName evidence="3">TRAP transporter substrate-binding protein</fullName>
    </submittedName>
</protein>
<dbReference type="OrthoDB" id="9815946at2"/>
<dbReference type="InterPro" id="IPR018389">
    <property type="entry name" value="DctP_fam"/>
</dbReference>
<dbReference type="NCBIfam" id="TIGR00787">
    <property type="entry name" value="dctP"/>
    <property type="match status" value="1"/>
</dbReference>
<accession>A0A4P6EEU1</accession>
<dbReference type="GO" id="GO:0055085">
    <property type="term" value="P:transmembrane transport"/>
    <property type="evidence" value="ECO:0007669"/>
    <property type="project" value="InterPro"/>
</dbReference>
<dbReference type="GO" id="GO:0030288">
    <property type="term" value="C:outer membrane-bounded periplasmic space"/>
    <property type="evidence" value="ECO:0007669"/>
    <property type="project" value="InterPro"/>
</dbReference>
<dbReference type="GO" id="GO:0030246">
    <property type="term" value="F:carbohydrate binding"/>
    <property type="evidence" value="ECO:0007669"/>
    <property type="project" value="TreeGrafter"/>
</dbReference>
<evidence type="ECO:0000256" key="1">
    <source>
        <dbReference type="ARBA" id="ARBA00022729"/>
    </source>
</evidence>
<gene>
    <name evidence="3" type="ORF">ET475_07790</name>
</gene>
<dbReference type="CDD" id="cd13671">
    <property type="entry name" value="PBP2_TRAP_SBP_like_3"/>
    <property type="match status" value="1"/>
</dbReference>
<dbReference type="RefSeq" id="WP_129388205.1">
    <property type="nucleotide sequence ID" value="NZ_CP035494.1"/>
</dbReference>
<dbReference type="PIRSF" id="PIRSF006470">
    <property type="entry name" value="DctB"/>
    <property type="match status" value="1"/>
</dbReference>
<reference evidence="3 4" key="1">
    <citation type="submission" date="2019-01" db="EMBL/GenBank/DDBJ databases">
        <title>Genome sequencing of strain DFW100M-13.</title>
        <authorList>
            <person name="Heo J."/>
            <person name="Kim S.-J."/>
            <person name="Kim J.-S."/>
            <person name="Hong S.-B."/>
            <person name="Kwon S.-W."/>
        </authorList>
    </citation>
    <scope>NUCLEOTIDE SEQUENCE [LARGE SCALE GENOMIC DNA]</scope>
    <source>
        <strain evidence="3 4">DFW100M-13</strain>
    </source>
</reference>
<dbReference type="InterPro" id="IPR004682">
    <property type="entry name" value="TRAP_DctP"/>
</dbReference>
<dbReference type="PROSITE" id="PS51257">
    <property type="entry name" value="PROKAR_LIPOPROTEIN"/>
    <property type="match status" value="1"/>
</dbReference>
<evidence type="ECO:0000256" key="2">
    <source>
        <dbReference type="SAM" id="SignalP"/>
    </source>
</evidence>
<dbReference type="AlphaFoldDB" id="A0A4P6EEU1"/>
<name>A0A4P6EEU1_9MICO</name>
<dbReference type="Proteomes" id="UP000293995">
    <property type="component" value="Chromosome"/>
</dbReference>
<sequence length="338" mass="36822">MRTKTRITLLATTAVAALSLAACSGGVSGDDSATTHTMKLALNQAQTHPSFIALEKFGEDLKAATDGRWDIQVYPDGQLGPQDEYVQQVSTGTVDLAIVSAPQLENYNDDFVVFSLPTVFDSIDQQMDIFANKDVVGDLYTSLEKDNNVTVVGGLTQGARSIYLKDKIAQTPADLKGKKIRVQPSEVFVKMMEAFGASPTPMDFSEVYTGLQSGAIDGAENNEISYLSTKHYEVAPYFSFTRHLIGADFLVINTKTLNEMSDADRGAFDDGWESTWKNHTEIWKTDTDKAIADAKAEGATFAEVDNQAFLDVLTPVVPSLLKTDSQKALYDSIKAAEQ</sequence>
<proteinExistence type="predicted"/>
<evidence type="ECO:0000313" key="3">
    <source>
        <dbReference type="EMBL" id="QAY59903.1"/>
    </source>
</evidence>
<evidence type="ECO:0000313" key="4">
    <source>
        <dbReference type="Proteomes" id="UP000293995"/>
    </source>
</evidence>
<feature type="signal peptide" evidence="2">
    <location>
        <begin position="1"/>
        <end position="29"/>
    </location>
</feature>
<dbReference type="SUPFAM" id="SSF53850">
    <property type="entry name" value="Periplasmic binding protein-like II"/>
    <property type="match status" value="1"/>
</dbReference>
<dbReference type="NCBIfam" id="NF037995">
    <property type="entry name" value="TRAP_S1"/>
    <property type="match status" value="1"/>
</dbReference>
<dbReference type="EMBL" id="CP035494">
    <property type="protein sequence ID" value="QAY59903.1"/>
    <property type="molecule type" value="Genomic_DNA"/>
</dbReference>
<dbReference type="InterPro" id="IPR038404">
    <property type="entry name" value="TRAP_DctP_sf"/>
</dbReference>
<organism evidence="3 4">
    <name type="scientific">Microbacterium protaetiae</name>
    <dbReference type="NCBI Taxonomy" id="2509458"/>
    <lineage>
        <taxon>Bacteria</taxon>
        <taxon>Bacillati</taxon>
        <taxon>Actinomycetota</taxon>
        <taxon>Actinomycetes</taxon>
        <taxon>Micrococcales</taxon>
        <taxon>Microbacteriaceae</taxon>
        <taxon>Microbacterium</taxon>
    </lineage>
</organism>
<keyword evidence="1 2" id="KW-0732">Signal</keyword>
<dbReference type="Pfam" id="PF03480">
    <property type="entry name" value="DctP"/>
    <property type="match status" value="1"/>
</dbReference>
<dbReference type="KEGG" id="mprt:ET475_07790"/>